<sequence>MFSPQEPAKEQCITAANGTELHVYGLYRASVRLEDQVERHAFFVTDVRQGVMGMDLLQKFGALIDVQHREVRPVASRMVPSSGGSEQQQFRDRQTEGGVAPSSGGSEQQQFRDRQTEGGVALQHAGLLTAAATAGFEPELVSDEELGSFAQIAMVGAEDLMRAPGSATCT</sequence>
<evidence type="ECO:0000313" key="2">
    <source>
        <dbReference type="EMBL" id="KAF0287968.1"/>
    </source>
</evidence>
<comment type="caution">
    <text evidence="2">The sequence shown here is derived from an EMBL/GenBank/DDBJ whole genome shotgun (WGS) entry which is preliminary data.</text>
</comment>
<name>A0A6A4VBU9_AMPAM</name>
<evidence type="ECO:0000313" key="3">
    <source>
        <dbReference type="Proteomes" id="UP000440578"/>
    </source>
</evidence>
<evidence type="ECO:0000256" key="1">
    <source>
        <dbReference type="SAM" id="MobiDB-lite"/>
    </source>
</evidence>
<feature type="region of interest" description="Disordered" evidence="1">
    <location>
        <begin position="74"/>
        <end position="117"/>
    </location>
</feature>
<proteinExistence type="predicted"/>
<keyword evidence="3" id="KW-1185">Reference proteome</keyword>
<dbReference type="AlphaFoldDB" id="A0A6A4VBU9"/>
<accession>A0A6A4VBU9</accession>
<organism evidence="2 3">
    <name type="scientific">Amphibalanus amphitrite</name>
    <name type="common">Striped barnacle</name>
    <name type="synonym">Balanus amphitrite</name>
    <dbReference type="NCBI Taxonomy" id="1232801"/>
    <lineage>
        <taxon>Eukaryota</taxon>
        <taxon>Metazoa</taxon>
        <taxon>Ecdysozoa</taxon>
        <taxon>Arthropoda</taxon>
        <taxon>Crustacea</taxon>
        <taxon>Multicrustacea</taxon>
        <taxon>Cirripedia</taxon>
        <taxon>Thoracica</taxon>
        <taxon>Thoracicalcarea</taxon>
        <taxon>Balanomorpha</taxon>
        <taxon>Balanoidea</taxon>
        <taxon>Balanidae</taxon>
        <taxon>Amphibalaninae</taxon>
        <taxon>Amphibalanus</taxon>
    </lineage>
</organism>
<dbReference type="EMBL" id="VIIS01002153">
    <property type="protein sequence ID" value="KAF0287968.1"/>
    <property type="molecule type" value="Genomic_DNA"/>
</dbReference>
<dbReference type="Proteomes" id="UP000440578">
    <property type="component" value="Unassembled WGS sequence"/>
</dbReference>
<reference evidence="2 3" key="1">
    <citation type="submission" date="2019-07" db="EMBL/GenBank/DDBJ databases">
        <title>Draft genome assembly of a fouling barnacle, Amphibalanus amphitrite (Darwin, 1854): The first reference genome for Thecostraca.</title>
        <authorList>
            <person name="Kim W."/>
        </authorList>
    </citation>
    <scope>NUCLEOTIDE SEQUENCE [LARGE SCALE GENOMIC DNA]</scope>
    <source>
        <strain evidence="2">SNU_AA5</strain>
        <tissue evidence="2">Soma without cirri and trophi</tissue>
    </source>
</reference>
<dbReference type="OrthoDB" id="6377445at2759"/>
<gene>
    <name evidence="2" type="ORF">FJT64_001420</name>
</gene>
<protein>
    <submittedName>
        <fullName evidence="2">Uncharacterized protein</fullName>
    </submittedName>
</protein>